<accession>A0A015M360</accession>
<dbReference type="Proteomes" id="UP000022910">
    <property type="component" value="Unassembled WGS sequence"/>
</dbReference>
<dbReference type="EMBL" id="JEMT01003411">
    <property type="protein sequence ID" value="EXX79441.1"/>
    <property type="molecule type" value="Genomic_DNA"/>
</dbReference>
<dbReference type="AlphaFoldDB" id="A0A015M360"/>
<keyword evidence="2" id="KW-1185">Reference proteome</keyword>
<comment type="caution">
    <text evidence="1">The sequence shown here is derived from an EMBL/GenBank/DDBJ whole genome shotgun (WGS) entry which is preliminary data.</text>
</comment>
<proteinExistence type="predicted"/>
<dbReference type="STRING" id="1432141.A0A015M360"/>
<dbReference type="HOGENOM" id="CLU_2543777_0_0_1"/>
<sequence>MTRIKIIRIEDPNNINNLRTTAQIIDEKRKLNEKFKQIKQDSLENIMGDFKMSLEQVDLNEQSNIDEIVNYNLLDDINEKLII</sequence>
<dbReference type="OrthoDB" id="270284at2759"/>
<name>A0A015M360_RHIIW</name>
<protein>
    <submittedName>
        <fullName evidence="1">Uncharacterized protein</fullName>
    </submittedName>
</protein>
<reference evidence="1 2" key="1">
    <citation type="submission" date="2014-02" db="EMBL/GenBank/DDBJ databases">
        <title>Single nucleus genome sequencing reveals high similarity among nuclei of an endomycorrhizal fungus.</title>
        <authorList>
            <person name="Lin K."/>
            <person name="Geurts R."/>
            <person name="Zhang Z."/>
            <person name="Limpens E."/>
            <person name="Saunders D.G."/>
            <person name="Mu D."/>
            <person name="Pang E."/>
            <person name="Cao H."/>
            <person name="Cha H."/>
            <person name="Lin T."/>
            <person name="Zhou Q."/>
            <person name="Shang Y."/>
            <person name="Li Y."/>
            <person name="Ivanov S."/>
            <person name="Sharma T."/>
            <person name="Velzen R.V."/>
            <person name="Ruijter N.D."/>
            <person name="Aanen D.K."/>
            <person name="Win J."/>
            <person name="Kamoun S."/>
            <person name="Bisseling T."/>
            <person name="Huang S."/>
        </authorList>
    </citation>
    <scope>NUCLEOTIDE SEQUENCE [LARGE SCALE GENOMIC DNA]</scope>
    <source>
        <strain evidence="2">DAOM197198w</strain>
    </source>
</reference>
<gene>
    <name evidence="1" type="ORF">RirG_005580</name>
</gene>
<evidence type="ECO:0000313" key="1">
    <source>
        <dbReference type="EMBL" id="EXX79441.1"/>
    </source>
</evidence>
<organism evidence="1 2">
    <name type="scientific">Rhizophagus irregularis (strain DAOM 197198w)</name>
    <name type="common">Glomus intraradices</name>
    <dbReference type="NCBI Taxonomy" id="1432141"/>
    <lineage>
        <taxon>Eukaryota</taxon>
        <taxon>Fungi</taxon>
        <taxon>Fungi incertae sedis</taxon>
        <taxon>Mucoromycota</taxon>
        <taxon>Glomeromycotina</taxon>
        <taxon>Glomeromycetes</taxon>
        <taxon>Glomerales</taxon>
        <taxon>Glomeraceae</taxon>
        <taxon>Rhizophagus</taxon>
    </lineage>
</organism>
<evidence type="ECO:0000313" key="2">
    <source>
        <dbReference type="Proteomes" id="UP000022910"/>
    </source>
</evidence>